<name>A0A9P1BWB2_9DINO</name>
<dbReference type="GO" id="GO:0016020">
    <property type="term" value="C:membrane"/>
    <property type="evidence" value="ECO:0007669"/>
    <property type="project" value="UniProtKB-SubCell"/>
</dbReference>
<feature type="transmembrane region" description="Helical" evidence="5">
    <location>
        <begin position="83"/>
        <end position="104"/>
    </location>
</feature>
<accession>A0A9P1BWB2</accession>
<dbReference type="GO" id="GO:0005216">
    <property type="term" value="F:monoatomic ion channel activity"/>
    <property type="evidence" value="ECO:0007669"/>
    <property type="project" value="InterPro"/>
</dbReference>
<evidence type="ECO:0000256" key="1">
    <source>
        <dbReference type="ARBA" id="ARBA00004141"/>
    </source>
</evidence>
<sequence>MWVLFDGICHAFPTILASTIFVVIVIAIFAGLLISLLHEDQGIMTDPVLAELALLSLVQFLSGDGLADMYYTLMLARPELSLIFIPLCVLVTIGLMNLVPAILFENQAREKEYKQIIGQQRFQKEKVFTADGVTEVSNGWLSTADFAEKFGAFKLDELFAVLVRKLCPGDPDPILPVDEFLEAVMELLILEVPLSTMETLTAWTVLKSAWLTQESQESMEKQEDSMHIQQLMGMAPFRKKNRRIFVGCIVMSYGDICSIVPST</sequence>
<evidence type="ECO:0000313" key="10">
    <source>
        <dbReference type="Proteomes" id="UP001152797"/>
    </source>
</evidence>
<feature type="transmembrane region" description="Helical" evidence="5">
    <location>
        <begin position="12"/>
        <end position="37"/>
    </location>
</feature>
<reference evidence="7" key="1">
    <citation type="submission" date="2022-10" db="EMBL/GenBank/DDBJ databases">
        <authorList>
            <person name="Chen Y."/>
            <person name="Dougan E. K."/>
            <person name="Chan C."/>
            <person name="Rhodes N."/>
            <person name="Thang M."/>
        </authorList>
    </citation>
    <scope>NUCLEOTIDE SEQUENCE</scope>
</reference>
<dbReference type="EMBL" id="CAMXCT010000574">
    <property type="protein sequence ID" value="CAI3980664.1"/>
    <property type="molecule type" value="Genomic_DNA"/>
</dbReference>
<dbReference type="Pfam" id="PF00520">
    <property type="entry name" value="Ion_trans"/>
    <property type="match status" value="1"/>
</dbReference>
<organism evidence="7">
    <name type="scientific">Cladocopium goreaui</name>
    <dbReference type="NCBI Taxonomy" id="2562237"/>
    <lineage>
        <taxon>Eukaryota</taxon>
        <taxon>Sar</taxon>
        <taxon>Alveolata</taxon>
        <taxon>Dinophyceae</taxon>
        <taxon>Suessiales</taxon>
        <taxon>Symbiodiniaceae</taxon>
        <taxon>Cladocopium</taxon>
    </lineage>
</organism>
<evidence type="ECO:0000259" key="6">
    <source>
        <dbReference type="Pfam" id="PF00520"/>
    </source>
</evidence>
<dbReference type="AlphaFoldDB" id="A0A9P1BWB2"/>
<reference evidence="8" key="2">
    <citation type="submission" date="2024-04" db="EMBL/GenBank/DDBJ databases">
        <authorList>
            <person name="Chen Y."/>
            <person name="Shah S."/>
            <person name="Dougan E. K."/>
            <person name="Thang M."/>
            <person name="Chan C."/>
        </authorList>
    </citation>
    <scope>NUCLEOTIDE SEQUENCE [LARGE SCALE GENOMIC DNA]</scope>
</reference>
<feature type="transmembrane region" description="Helical" evidence="5">
    <location>
        <begin position="49"/>
        <end position="71"/>
    </location>
</feature>
<evidence type="ECO:0000313" key="9">
    <source>
        <dbReference type="EMBL" id="CAL4767976.1"/>
    </source>
</evidence>
<comment type="caution">
    <text evidence="7">The sequence shown here is derived from an EMBL/GenBank/DDBJ whole genome shotgun (WGS) entry which is preliminary data.</text>
</comment>
<evidence type="ECO:0000256" key="2">
    <source>
        <dbReference type="ARBA" id="ARBA00022692"/>
    </source>
</evidence>
<dbReference type="EMBL" id="CAMXCT020000574">
    <property type="protein sequence ID" value="CAL1134039.1"/>
    <property type="molecule type" value="Genomic_DNA"/>
</dbReference>
<keyword evidence="3 5" id="KW-1133">Transmembrane helix</keyword>
<comment type="subcellular location">
    <subcellularLocation>
        <location evidence="1">Membrane</location>
        <topology evidence="1">Multi-pass membrane protein</topology>
    </subcellularLocation>
</comment>
<dbReference type="InterPro" id="IPR005821">
    <property type="entry name" value="Ion_trans_dom"/>
</dbReference>
<evidence type="ECO:0000256" key="3">
    <source>
        <dbReference type="ARBA" id="ARBA00022989"/>
    </source>
</evidence>
<gene>
    <name evidence="7" type="ORF">C1SCF055_LOCUS8525</name>
</gene>
<protein>
    <submittedName>
        <fullName evidence="9">Voltage-dependent T-type calcium channel subunit alpha-1H</fullName>
    </submittedName>
</protein>
<evidence type="ECO:0000256" key="5">
    <source>
        <dbReference type="SAM" id="Phobius"/>
    </source>
</evidence>
<proteinExistence type="predicted"/>
<dbReference type="Gene3D" id="1.10.287.70">
    <property type="match status" value="1"/>
</dbReference>
<dbReference type="EMBL" id="CAMXCT030000574">
    <property type="protein sequence ID" value="CAL4767976.1"/>
    <property type="molecule type" value="Genomic_DNA"/>
</dbReference>
<dbReference type="OrthoDB" id="445279at2759"/>
<keyword evidence="2 5" id="KW-0812">Transmembrane</keyword>
<evidence type="ECO:0000256" key="4">
    <source>
        <dbReference type="ARBA" id="ARBA00023136"/>
    </source>
</evidence>
<dbReference type="Proteomes" id="UP001152797">
    <property type="component" value="Unassembled WGS sequence"/>
</dbReference>
<feature type="domain" description="Ion transport" evidence="6">
    <location>
        <begin position="8"/>
        <end position="114"/>
    </location>
</feature>
<keyword evidence="10" id="KW-1185">Reference proteome</keyword>
<evidence type="ECO:0000313" key="8">
    <source>
        <dbReference type="EMBL" id="CAL1134039.1"/>
    </source>
</evidence>
<evidence type="ECO:0000313" key="7">
    <source>
        <dbReference type="EMBL" id="CAI3980664.1"/>
    </source>
</evidence>
<keyword evidence="4 5" id="KW-0472">Membrane</keyword>